<evidence type="ECO:0000256" key="6">
    <source>
        <dbReference type="ARBA" id="ARBA00023225"/>
    </source>
</evidence>
<dbReference type="GO" id="GO:0005829">
    <property type="term" value="C:cytosol"/>
    <property type="evidence" value="ECO:0007669"/>
    <property type="project" value="TreeGrafter"/>
</dbReference>
<evidence type="ECO:0000256" key="2">
    <source>
        <dbReference type="ARBA" id="ARBA00006602"/>
    </source>
</evidence>
<keyword evidence="6" id="KW-1006">Bacterial flagellum protein export</keyword>
<evidence type="ECO:0000256" key="3">
    <source>
        <dbReference type="ARBA" id="ARBA00022448"/>
    </source>
</evidence>
<evidence type="ECO:0000256" key="5">
    <source>
        <dbReference type="ARBA" id="ARBA00022927"/>
    </source>
</evidence>
<dbReference type="GO" id="GO:0015031">
    <property type="term" value="P:protein transport"/>
    <property type="evidence" value="ECO:0007669"/>
    <property type="project" value="UniProtKB-KW"/>
</dbReference>
<evidence type="ECO:0000256" key="4">
    <source>
        <dbReference type="ARBA" id="ARBA00022795"/>
    </source>
</evidence>
<evidence type="ECO:0000313" key="9">
    <source>
        <dbReference type="Proteomes" id="UP000178086"/>
    </source>
</evidence>
<dbReference type="SUPFAM" id="SSF160527">
    <property type="entry name" value="V-type ATPase subunit E-like"/>
    <property type="match status" value="1"/>
</dbReference>
<dbReference type="PANTHER" id="PTHR34982">
    <property type="entry name" value="YOP PROTEINS TRANSLOCATION PROTEIN L"/>
    <property type="match status" value="1"/>
</dbReference>
<name>A0A1F2UKW7_9ACTN</name>
<dbReference type="InterPro" id="IPR018035">
    <property type="entry name" value="Flagellar_FliH/T3SS_HrpE"/>
</dbReference>
<evidence type="ECO:0000313" key="8">
    <source>
        <dbReference type="EMBL" id="OFW33634.1"/>
    </source>
</evidence>
<comment type="caution">
    <text evidence="8">The sequence shown here is derived from an EMBL/GenBank/DDBJ whole genome shotgun (WGS) entry which is preliminary data.</text>
</comment>
<keyword evidence="5" id="KW-0653">Protein transport</keyword>
<reference evidence="8 9" key="1">
    <citation type="journal article" date="2016" name="Nat. Commun.">
        <title>Thousands of microbial genomes shed light on interconnected biogeochemical processes in an aquifer system.</title>
        <authorList>
            <person name="Anantharaman K."/>
            <person name="Brown C.T."/>
            <person name="Hug L.A."/>
            <person name="Sharon I."/>
            <person name="Castelle C.J."/>
            <person name="Probst A.J."/>
            <person name="Thomas B.C."/>
            <person name="Singh A."/>
            <person name="Wilkins M.J."/>
            <person name="Karaoz U."/>
            <person name="Brodie E.L."/>
            <person name="Williams K.H."/>
            <person name="Hubbard S.S."/>
            <person name="Banfield J.F."/>
        </authorList>
    </citation>
    <scope>NUCLEOTIDE SEQUENCE [LARGE SCALE GENOMIC DNA]</scope>
</reference>
<dbReference type="InterPro" id="IPR051472">
    <property type="entry name" value="T3SS_Stator/FliH"/>
</dbReference>
<dbReference type="AlphaFoldDB" id="A0A1F2UKW7"/>
<dbReference type="GO" id="GO:0044781">
    <property type="term" value="P:bacterial-type flagellum organization"/>
    <property type="evidence" value="ECO:0007669"/>
    <property type="project" value="UniProtKB-KW"/>
</dbReference>
<sequence>MSRIIRNRDSVKSLSFDKLAYEPGVSGLGGGPEALADAHAEAAAIIEKAQADAVEIKNQAGEEGYRDGMARAALHVAETTQAIIALAQEASEQKWKFIHGAETNIVELALDIAEKLVAEQVKLDPKTVTNIAKKALLLAVEREHIVIRVNSEDLEVMKEAKEDLMCAMDGIQKIELIADRRIRRGGCVIETNAGNIDAGIESQLNEVKQSLRGAIDVD</sequence>
<feature type="domain" description="Flagellar assembly protein FliH/Type III secretion system HrpE" evidence="7">
    <location>
        <begin position="83"/>
        <end position="206"/>
    </location>
</feature>
<protein>
    <recommendedName>
        <fullName evidence="7">Flagellar assembly protein FliH/Type III secretion system HrpE domain-containing protein</fullName>
    </recommendedName>
</protein>
<comment type="function">
    <text evidence="1">Needed for flagellar regrowth and assembly.</text>
</comment>
<gene>
    <name evidence="8" type="ORF">A2074_02365</name>
</gene>
<comment type="similarity">
    <text evidence="2">Belongs to the FliH family.</text>
</comment>
<dbReference type="EMBL" id="MELI01000062">
    <property type="protein sequence ID" value="OFW33634.1"/>
    <property type="molecule type" value="Genomic_DNA"/>
</dbReference>
<dbReference type="PANTHER" id="PTHR34982:SF1">
    <property type="entry name" value="FLAGELLAR ASSEMBLY PROTEIN FLIH"/>
    <property type="match status" value="1"/>
</dbReference>
<organism evidence="8 9">
    <name type="scientific">Candidatus Aquicultor primus</name>
    <dbReference type="NCBI Taxonomy" id="1797195"/>
    <lineage>
        <taxon>Bacteria</taxon>
        <taxon>Bacillati</taxon>
        <taxon>Actinomycetota</taxon>
        <taxon>Candidatus Aquicultoria</taxon>
        <taxon>Candidatus Aquicultorales</taxon>
        <taxon>Candidatus Aquicultoraceae</taxon>
        <taxon>Candidatus Aquicultor</taxon>
    </lineage>
</organism>
<dbReference type="Pfam" id="PF02108">
    <property type="entry name" value="FliH"/>
    <property type="match status" value="1"/>
</dbReference>
<proteinExistence type="inferred from homology"/>
<evidence type="ECO:0000256" key="1">
    <source>
        <dbReference type="ARBA" id="ARBA00003041"/>
    </source>
</evidence>
<keyword evidence="4" id="KW-1005">Bacterial flagellum biogenesis</keyword>
<accession>A0A1F2UKW7</accession>
<keyword evidence="3" id="KW-0813">Transport</keyword>
<evidence type="ECO:0000259" key="7">
    <source>
        <dbReference type="Pfam" id="PF02108"/>
    </source>
</evidence>
<dbReference type="Proteomes" id="UP000178086">
    <property type="component" value="Unassembled WGS sequence"/>
</dbReference>